<feature type="transmembrane region" description="Helical" evidence="1">
    <location>
        <begin position="31"/>
        <end position="48"/>
    </location>
</feature>
<feature type="transmembrane region" description="Helical" evidence="1">
    <location>
        <begin position="150"/>
        <end position="168"/>
    </location>
</feature>
<reference evidence="2 3" key="1">
    <citation type="submission" date="2016-03" db="EMBL/GenBank/DDBJ databases">
        <title>Complete genome sequence of a soil Actinobacterium, Nocardioides dokdonensis FR1436.</title>
        <authorList>
            <person name="Kwon S.-K."/>
            <person name="Kim K."/>
            <person name="Kim J.F."/>
        </authorList>
    </citation>
    <scope>NUCLEOTIDE SEQUENCE [LARGE SCALE GENOMIC DNA]</scope>
    <source>
        <strain evidence="2 3">FR1436</strain>
    </source>
</reference>
<keyword evidence="1" id="KW-1133">Transmembrane helix</keyword>
<protein>
    <submittedName>
        <fullName evidence="2">Uncharacterized protein</fullName>
    </submittedName>
</protein>
<keyword evidence="1" id="KW-0812">Transmembrane</keyword>
<proteinExistence type="predicted"/>
<gene>
    <name evidence="2" type="ORF">I601_3702</name>
</gene>
<evidence type="ECO:0000256" key="1">
    <source>
        <dbReference type="SAM" id="Phobius"/>
    </source>
</evidence>
<dbReference type="KEGG" id="ndk:I601_3702"/>
<sequence>MWARAAVLGLVVLTSGTVSHVAADGLLPPPPVLVLLLVVCLAAAALFLRSRATAVRLVTLVVGGQALTHLVLSATAGHTGSAAGPVASAAGGPALQVASESGGRRVGSLADHFETASAAGGRAVDAGVPTDGLGTTVSHLVEHTVAQGPLMLVAHTLGAVALGLWLAVGESALWHLVLLAGVRVRIALVVAGALVRVRVSVLGALDAARRLPVPVPVRLPLPDTLPHRLVVRRGPPALLAA</sequence>
<dbReference type="Proteomes" id="UP000077868">
    <property type="component" value="Chromosome"/>
</dbReference>
<feature type="transmembrane region" description="Helical" evidence="1">
    <location>
        <begin position="174"/>
        <end position="195"/>
    </location>
</feature>
<keyword evidence="3" id="KW-1185">Reference proteome</keyword>
<name>A0A1A9GP53_9ACTN</name>
<evidence type="ECO:0000313" key="2">
    <source>
        <dbReference type="EMBL" id="ANH40107.1"/>
    </source>
</evidence>
<dbReference type="STRING" id="1300347.I601_3702"/>
<dbReference type="PATRIC" id="fig|1300347.3.peg.3712"/>
<dbReference type="AlphaFoldDB" id="A0A1A9GP53"/>
<keyword evidence="1" id="KW-0472">Membrane</keyword>
<organism evidence="2 3">
    <name type="scientific">Nocardioides dokdonensis FR1436</name>
    <dbReference type="NCBI Taxonomy" id="1300347"/>
    <lineage>
        <taxon>Bacteria</taxon>
        <taxon>Bacillati</taxon>
        <taxon>Actinomycetota</taxon>
        <taxon>Actinomycetes</taxon>
        <taxon>Propionibacteriales</taxon>
        <taxon>Nocardioidaceae</taxon>
        <taxon>Nocardioides</taxon>
    </lineage>
</organism>
<evidence type="ECO:0000313" key="3">
    <source>
        <dbReference type="Proteomes" id="UP000077868"/>
    </source>
</evidence>
<dbReference type="RefSeq" id="WP_068112964.1">
    <property type="nucleotide sequence ID" value="NZ_CP015079.1"/>
</dbReference>
<dbReference type="EMBL" id="CP015079">
    <property type="protein sequence ID" value="ANH40107.1"/>
    <property type="molecule type" value="Genomic_DNA"/>
</dbReference>
<accession>A0A1A9GP53</accession>